<protein>
    <submittedName>
        <fullName evidence="2">Uncharacterized protein</fullName>
    </submittedName>
</protein>
<dbReference type="AlphaFoldDB" id="A0A5B7CM48"/>
<feature type="compositionally biased region" description="Polar residues" evidence="1">
    <location>
        <begin position="112"/>
        <end position="124"/>
    </location>
</feature>
<name>A0A5B7CM48_PORTR</name>
<evidence type="ECO:0000313" key="3">
    <source>
        <dbReference type="Proteomes" id="UP000324222"/>
    </source>
</evidence>
<feature type="region of interest" description="Disordered" evidence="1">
    <location>
        <begin position="112"/>
        <end position="156"/>
    </location>
</feature>
<keyword evidence="3" id="KW-1185">Reference proteome</keyword>
<organism evidence="2 3">
    <name type="scientific">Portunus trituberculatus</name>
    <name type="common">Swimming crab</name>
    <name type="synonym">Neptunus trituberculatus</name>
    <dbReference type="NCBI Taxonomy" id="210409"/>
    <lineage>
        <taxon>Eukaryota</taxon>
        <taxon>Metazoa</taxon>
        <taxon>Ecdysozoa</taxon>
        <taxon>Arthropoda</taxon>
        <taxon>Crustacea</taxon>
        <taxon>Multicrustacea</taxon>
        <taxon>Malacostraca</taxon>
        <taxon>Eumalacostraca</taxon>
        <taxon>Eucarida</taxon>
        <taxon>Decapoda</taxon>
        <taxon>Pleocyemata</taxon>
        <taxon>Brachyura</taxon>
        <taxon>Eubrachyura</taxon>
        <taxon>Portunoidea</taxon>
        <taxon>Portunidae</taxon>
        <taxon>Portuninae</taxon>
        <taxon>Portunus</taxon>
    </lineage>
</organism>
<sequence length="156" mass="17441">MVSQKIGFVQELQQSLLSLFQAPALVCICRQRLIHCSKRHDEFFNQTSSLPNLITQLDSRPIEDGLLGIVDQAILNHEFKVTSKLVYVHILMCLSLLPHGGEVHRVLHHVQSQPVSKPISQTDRQTGRDSNALYPPPPSQQAQRRSSAGLSPGFDQ</sequence>
<dbReference type="Proteomes" id="UP000324222">
    <property type="component" value="Unassembled WGS sequence"/>
</dbReference>
<evidence type="ECO:0000256" key="1">
    <source>
        <dbReference type="SAM" id="MobiDB-lite"/>
    </source>
</evidence>
<gene>
    <name evidence="2" type="ORF">E2C01_003137</name>
</gene>
<comment type="caution">
    <text evidence="2">The sequence shown here is derived from an EMBL/GenBank/DDBJ whole genome shotgun (WGS) entry which is preliminary data.</text>
</comment>
<proteinExistence type="predicted"/>
<accession>A0A5B7CM48</accession>
<evidence type="ECO:0000313" key="2">
    <source>
        <dbReference type="EMBL" id="MPC10500.1"/>
    </source>
</evidence>
<dbReference type="EMBL" id="VSRR010000120">
    <property type="protein sequence ID" value="MPC10500.1"/>
    <property type="molecule type" value="Genomic_DNA"/>
</dbReference>
<reference evidence="2 3" key="1">
    <citation type="submission" date="2019-05" db="EMBL/GenBank/DDBJ databases">
        <title>Another draft genome of Portunus trituberculatus and its Hox gene families provides insights of decapod evolution.</title>
        <authorList>
            <person name="Jeong J.-H."/>
            <person name="Song I."/>
            <person name="Kim S."/>
            <person name="Choi T."/>
            <person name="Kim D."/>
            <person name="Ryu S."/>
            <person name="Kim W."/>
        </authorList>
    </citation>
    <scope>NUCLEOTIDE SEQUENCE [LARGE SCALE GENOMIC DNA]</scope>
    <source>
        <tissue evidence="2">Muscle</tissue>
    </source>
</reference>